<dbReference type="AlphaFoldDB" id="A0A8S4NIK2"/>
<evidence type="ECO:0000256" key="2">
    <source>
        <dbReference type="ARBA" id="ARBA00022692"/>
    </source>
</evidence>
<feature type="domain" description="WSC" evidence="7">
    <location>
        <begin position="25"/>
        <end position="116"/>
    </location>
</feature>
<sequence>MTDATSTASLPTTTLLPTLSKAELEAVYAGCRRPFPNDSLNGHTVYEDLTIELCIHDCRQKGIRLAGLYGGSKCLCGTRGGNLSPNGCTIPCTGNADQICGGIDNGSPSMSIYRVQ</sequence>
<organism evidence="8 9">
    <name type="scientific">Owenia fusiformis</name>
    <name type="common">Polychaete worm</name>
    <dbReference type="NCBI Taxonomy" id="6347"/>
    <lineage>
        <taxon>Eukaryota</taxon>
        <taxon>Metazoa</taxon>
        <taxon>Spiralia</taxon>
        <taxon>Lophotrochozoa</taxon>
        <taxon>Annelida</taxon>
        <taxon>Polychaeta</taxon>
        <taxon>Sedentaria</taxon>
        <taxon>Canalipalpata</taxon>
        <taxon>Sabellida</taxon>
        <taxon>Oweniida</taxon>
        <taxon>Oweniidae</taxon>
        <taxon>Owenia</taxon>
    </lineage>
</organism>
<dbReference type="PROSITE" id="PS51212">
    <property type="entry name" value="WSC"/>
    <property type="match status" value="1"/>
</dbReference>
<reference evidence="8" key="1">
    <citation type="submission" date="2022-03" db="EMBL/GenBank/DDBJ databases">
        <authorList>
            <person name="Martin C."/>
        </authorList>
    </citation>
    <scope>NUCLEOTIDE SEQUENCE</scope>
</reference>
<protein>
    <recommendedName>
        <fullName evidence="7">WSC domain-containing protein</fullName>
    </recommendedName>
</protein>
<evidence type="ECO:0000313" key="8">
    <source>
        <dbReference type="EMBL" id="CAH1780647.1"/>
    </source>
</evidence>
<keyword evidence="5" id="KW-0472">Membrane</keyword>
<comment type="caution">
    <text evidence="8">The sequence shown here is derived from an EMBL/GenBank/DDBJ whole genome shotgun (WGS) entry which is preliminary data.</text>
</comment>
<dbReference type="SMART" id="SM00321">
    <property type="entry name" value="WSC"/>
    <property type="match status" value="1"/>
</dbReference>
<evidence type="ECO:0000313" key="9">
    <source>
        <dbReference type="Proteomes" id="UP000749559"/>
    </source>
</evidence>
<name>A0A8S4NIK2_OWEFU</name>
<evidence type="ECO:0000256" key="1">
    <source>
        <dbReference type="ARBA" id="ARBA00004167"/>
    </source>
</evidence>
<dbReference type="Pfam" id="PF01822">
    <property type="entry name" value="WSC"/>
    <property type="match status" value="1"/>
</dbReference>
<keyword evidence="6" id="KW-0325">Glycoprotein</keyword>
<dbReference type="InterPro" id="IPR051836">
    <property type="entry name" value="Kremen_rcpt"/>
</dbReference>
<dbReference type="GO" id="GO:0005886">
    <property type="term" value="C:plasma membrane"/>
    <property type="evidence" value="ECO:0007669"/>
    <property type="project" value="TreeGrafter"/>
</dbReference>
<evidence type="ECO:0000256" key="6">
    <source>
        <dbReference type="ARBA" id="ARBA00023180"/>
    </source>
</evidence>
<dbReference type="InterPro" id="IPR002889">
    <property type="entry name" value="WSC_carb-bd"/>
</dbReference>
<dbReference type="Proteomes" id="UP000749559">
    <property type="component" value="Unassembled WGS sequence"/>
</dbReference>
<evidence type="ECO:0000256" key="3">
    <source>
        <dbReference type="ARBA" id="ARBA00022729"/>
    </source>
</evidence>
<dbReference type="PANTHER" id="PTHR24269:SF16">
    <property type="entry name" value="PROTEIN SLG1"/>
    <property type="match status" value="1"/>
</dbReference>
<evidence type="ECO:0000256" key="5">
    <source>
        <dbReference type="ARBA" id="ARBA00023136"/>
    </source>
</evidence>
<proteinExistence type="predicted"/>
<evidence type="ECO:0000259" key="7">
    <source>
        <dbReference type="PROSITE" id="PS51212"/>
    </source>
</evidence>
<keyword evidence="2" id="KW-0812">Transmembrane</keyword>
<gene>
    <name evidence="8" type="ORF">OFUS_LOCUS7310</name>
</gene>
<comment type="subcellular location">
    <subcellularLocation>
        <location evidence="1">Membrane</location>
        <topology evidence="1">Single-pass membrane protein</topology>
    </subcellularLocation>
</comment>
<keyword evidence="3" id="KW-0732">Signal</keyword>
<dbReference type="EMBL" id="CAIIXF020000004">
    <property type="protein sequence ID" value="CAH1780647.1"/>
    <property type="molecule type" value="Genomic_DNA"/>
</dbReference>
<keyword evidence="9" id="KW-1185">Reference proteome</keyword>
<keyword evidence="4" id="KW-1133">Transmembrane helix</keyword>
<evidence type="ECO:0000256" key="4">
    <source>
        <dbReference type="ARBA" id="ARBA00022989"/>
    </source>
</evidence>
<dbReference type="OrthoDB" id="2019572at2759"/>
<accession>A0A8S4NIK2</accession>
<dbReference type="PANTHER" id="PTHR24269">
    <property type="entry name" value="KREMEN PROTEIN"/>
    <property type="match status" value="1"/>
</dbReference>